<protein>
    <submittedName>
        <fullName evidence="2">Uncharacterized protein</fullName>
    </submittedName>
</protein>
<dbReference type="Proteomes" id="UP000642829">
    <property type="component" value="Unassembled WGS sequence"/>
</dbReference>
<organism evidence="2 3">
    <name type="scientific">Cerasicoccus arenae</name>
    <dbReference type="NCBI Taxonomy" id="424488"/>
    <lineage>
        <taxon>Bacteria</taxon>
        <taxon>Pseudomonadati</taxon>
        <taxon>Verrucomicrobiota</taxon>
        <taxon>Opitutia</taxon>
        <taxon>Puniceicoccales</taxon>
        <taxon>Cerasicoccaceae</taxon>
        <taxon>Cerasicoccus</taxon>
    </lineage>
</organism>
<sequence length="223" mass="24662">MTYFPPRTFALIAACMLAVITAHARIGESKSTIERRITAGNRGIVIDDDIANFYLDRSPLKSAMLTPNSKGELVPHDDLNLSVGVYYKKVGNDRAFSSELVGRDGKPVREPDGWLLFVVYYKDRSVLEVYTRSGSINEAESNGLLAMNQASSSWVKGALPEDKYPNKDYKPLLPNNLHRTDGEMAANLNGNSIMIFMINTDDLLGKAKKERENQSAPDSLAGF</sequence>
<keyword evidence="3" id="KW-1185">Reference proteome</keyword>
<gene>
    <name evidence="2" type="ORF">GCM10007047_29620</name>
</gene>
<dbReference type="RefSeq" id="WP_189516633.1">
    <property type="nucleotide sequence ID" value="NZ_BMXG01000023.1"/>
</dbReference>
<evidence type="ECO:0000256" key="1">
    <source>
        <dbReference type="SAM" id="SignalP"/>
    </source>
</evidence>
<dbReference type="EMBL" id="BMXG01000023">
    <property type="protein sequence ID" value="GHC10358.1"/>
    <property type="molecule type" value="Genomic_DNA"/>
</dbReference>
<accession>A0A8J3DI71</accession>
<dbReference type="AlphaFoldDB" id="A0A8J3DI71"/>
<evidence type="ECO:0000313" key="2">
    <source>
        <dbReference type="EMBL" id="GHC10358.1"/>
    </source>
</evidence>
<reference evidence="2" key="1">
    <citation type="journal article" date="2014" name="Int. J. Syst. Evol. Microbiol.">
        <title>Complete genome sequence of Corynebacterium casei LMG S-19264T (=DSM 44701T), isolated from a smear-ripened cheese.</title>
        <authorList>
            <consortium name="US DOE Joint Genome Institute (JGI-PGF)"/>
            <person name="Walter F."/>
            <person name="Albersmeier A."/>
            <person name="Kalinowski J."/>
            <person name="Ruckert C."/>
        </authorList>
    </citation>
    <scope>NUCLEOTIDE SEQUENCE</scope>
    <source>
        <strain evidence="2">KCTC 12870</strain>
    </source>
</reference>
<reference evidence="2" key="2">
    <citation type="submission" date="2020-09" db="EMBL/GenBank/DDBJ databases">
        <authorList>
            <person name="Sun Q."/>
            <person name="Kim S."/>
        </authorList>
    </citation>
    <scope>NUCLEOTIDE SEQUENCE</scope>
    <source>
        <strain evidence="2">KCTC 12870</strain>
    </source>
</reference>
<evidence type="ECO:0000313" key="3">
    <source>
        <dbReference type="Proteomes" id="UP000642829"/>
    </source>
</evidence>
<name>A0A8J3DI71_9BACT</name>
<comment type="caution">
    <text evidence="2">The sequence shown here is derived from an EMBL/GenBank/DDBJ whole genome shotgun (WGS) entry which is preliminary data.</text>
</comment>
<proteinExistence type="predicted"/>
<feature type="chain" id="PRO_5035172607" evidence="1">
    <location>
        <begin position="25"/>
        <end position="223"/>
    </location>
</feature>
<keyword evidence="1" id="KW-0732">Signal</keyword>
<feature type="signal peptide" evidence="1">
    <location>
        <begin position="1"/>
        <end position="24"/>
    </location>
</feature>